<sequence length="100" mass="11210">LLDDGLKLWTLYEDQYHAANALHKHFFALLGRSVSSAASGYPSDQKAVPPEFEDPAPSVIYLPLGADLDLRCSLTSQSMREPVRFIWSFNFKPLPDDPSE</sequence>
<organism evidence="1">
    <name type="scientific">Schistocephalus solidus</name>
    <name type="common">Tapeworm</name>
    <dbReference type="NCBI Taxonomy" id="70667"/>
    <lineage>
        <taxon>Eukaryota</taxon>
        <taxon>Metazoa</taxon>
        <taxon>Spiralia</taxon>
        <taxon>Lophotrochozoa</taxon>
        <taxon>Platyhelminthes</taxon>
        <taxon>Cestoda</taxon>
        <taxon>Eucestoda</taxon>
        <taxon>Diphyllobothriidea</taxon>
        <taxon>Diphyllobothriidae</taxon>
        <taxon>Schistocephalus</taxon>
    </lineage>
</organism>
<dbReference type="AlphaFoldDB" id="A0A183TUS1"/>
<name>A0A183TUS1_SCHSO</name>
<proteinExistence type="predicted"/>
<evidence type="ECO:0000313" key="1">
    <source>
        <dbReference type="WBParaSite" id="SSLN_0002096601-mRNA-1"/>
    </source>
</evidence>
<dbReference type="WBParaSite" id="SSLN_0002096601-mRNA-1">
    <property type="protein sequence ID" value="SSLN_0002096601-mRNA-1"/>
    <property type="gene ID" value="SSLN_0002096601"/>
</dbReference>
<reference evidence="1" key="1">
    <citation type="submission" date="2016-06" db="UniProtKB">
        <authorList>
            <consortium name="WormBaseParasite"/>
        </authorList>
    </citation>
    <scope>IDENTIFICATION</scope>
</reference>
<accession>A0A183TUS1</accession>
<protein>
    <submittedName>
        <fullName evidence="1">Ig-like domain-containing protein</fullName>
    </submittedName>
</protein>